<evidence type="ECO:0000313" key="1">
    <source>
        <dbReference type="EMBL" id="CAG9183662.1"/>
    </source>
</evidence>
<evidence type="ECO:0000313" key="2">
    <source>
        <dbReference type="Proteomes" id="UP000701702"/>
    </source>
</evidence>
<dbReference type="Proteomes" id="UP000701702">
    <property type="component" value="Unassembled WGS sequence"/>
</dbReference>
<accession>A0ABM8XTK0</accession>
<gene>
    <name evidence="1" type="ORF">LMG23994_05212</name>
</gene>
<keyword evidence="2" id="KW-1185">Reference proteome</keyword>
<proteinExistence type="predicted"/>
<name>A0ABM8XTK0_9BURK</name>
<dbReference type="RefSeq" id="WP_224007786.1">
    <property type="nucleotide sequence ID" value="NZ_CAJZAF010000035.1"/>
</dbReference>
<reference evidence="1 2" key="1">
    <citation type="submission" date="2021-08" db="EMBL/GenBank/DDBJ databases">
        <authorList>
            <person name="Peeters C."/>
        </authorList>
    </citation>
    <scope>NUCLEOTIDE SEQUENCE [LARGE SCALE GENOMIC DNA]</scope>
    <source>
        <strain evidence="1 2">LMG 23994</strain>
    </source>
</reference>
<protein>
    <submittedName>
        <fullName evidence="1">Uncharacterized protein</fullName>
    </submittedName>
</protein>
<organism evidence="1 2">
    <name type="scientific">Cupriavidus pinatubonensis</name>
    <dbReference type="NCBI Taxonomy" id="248026"/>
    <lineage>
        <taxon>Bacteria</taxon>
        <taxon>Pseudomonadati</taxon>
        <taxon>Pseudomonadota</taxon>
        <taxon>Betaproteobacteria</taxon>
        <taxon>Burkholderiales</taxon>
        <taxon>Burkholderiaceae</taxon>
        <taxon>Cupriavidus</taxon>
    </lineage>
</organism>
<sequence length="80" mass="8449">MTALINVIFTSTSGEETTGKAQYDHASGLVTLPGSFQALIEHARAVGIGCALVAHENGYQLPLVHQLWSLPWKTSSSAPA</sequence>
<dbReference type="EMBL" id="CAJZAF010000035">
    <property type="protein sequence ID" value="CAG9183662.1"/>
    <property type="molecule type" value="Genomic_DNA"/>
</dbReference>
<comment type="caution">
    <text evidence="1">The sequence shown here is derived from an EMBL/GenBank/DDBJ whole genome shotgun (WGS) entry which is preliminary data.</text>
</comment>